<feature type="transmembrane region" description="Helical" evidence="6">
    <location>
        <begin position="101"/>
        <end position="119"/>
    </location>
</feature>
<name>A0ABX0K097_9PROT</name>
<feature type="transmembrane region" description="Helical" evidence="6">
    <location>
        <begin position="64"/>
        <end position="81"/>
    </location>
</feature>
<evidence type="ECO:0000313" key="10">
    <source>
        <dbReference type="Proteomes" id="UP000631653"/>
    </source>
</evidence>
<dbReference type="EMBL" id="WOSY01000007">
    <property type="protein sequence ID" value="NHN88680.1"/>
    <property type="molecule type" value="Genomic_DNA"/>
</dbReference>
<sequence>MLPVYRALATVSKEVLPRLMRETPMRKQTGSHERNVGPASSGAPEGAATGEAKAVPDGMSRASLLRPALMLAVLVAGMLLLREVPGVHALLGDTVRLRQGVGGRLLFCLAGAVWCLFGLPRQLLCFAAGVTYGLVEGTALATLCTVTGSVGCFFWARWGGREWVRLHMERKQETPGFLLRHLGRVTAMLQRHPFEAIVILRLLPVGSSLLLNLFAGVTGVAFAPFAAATLVGSLPQTVIFVLLGSGAQFGGMGRAVTAIILFIVSGWVGYRLLRRVVRE</sequence>
<feature type="transmembrane region" description="Helical" evidence="6">
    <location>
        <begin position="139"/>
        <end position="158"/>
    </location>
</feature>
<evidence type="ECO:0000256" key="1">
    <source>
        <dbReference type="ARBA" id="ARBA00004651"/>
    </source>
</evidence>
<comment type="subcellular location">
    <subcellularLocation>
        <location evidence="1 6">Cell membrane</location>
        <topology evidence="1 6">Multi-pass membrane protein</topology>
    </subcellularLocation>
</comment>
<comment type="caution">
    <text evidence="9">The sequence shown here is derived from an EMBL/GenBank/DDBJ whole genome shotgun (WGS) entry which is preliminary data.</text>
</comment>
<feature type="region of interest" description="Disordered" evidence="7">
    <location>
        <begin position="19"/>
        <end position="54"/>
    </location>
</feature>
<evidence type="ECO:0000256" key="7">
    <source>
        <dbReference type="SAM" id="MobiDB-lite"/>
    </source>
</evidence>
<feature type="domain" description="VTT" evidence="8">
    <location>
        <begin position="119"/>
        <end position="245"/>
    </location>
</feature>
<keyword evidence="4 6" id="KW-1133">Transmembrane helix</keyword>
<keyword evidence="3 6" id="KW-0812">Transmembrane</keyword>
<evidence type="ECO:0000256" key="3">
    <source>
        <dbReference type="ARBA" id="ARBA00022692"/>
    </source>
</evidence>
<evidence type="ECO:0000256" key="6">
    <source>
        <dbReference type="RuleBase" id="RU366058"/>
    </source>
</evidence>
<feature type="transmembrane region" description="Helical" evidence="6">
    <location>
        <begin position="255"/>
        <end position="273"/>
    </location>
</feature>
<reference evidence="9 10" key="1">
    <citation type="journal article" date="2020" name="Int. J. Syst. Evol. Microbiol.">
        <title>Novel acetic acid bacteria from cider fermentations: Acetobacter conturbans sp. nov. and Acetobacter fallax sp. nov.</title>
        <authorList>
            <person name="Sombolestani A.S."/>
            <person name="Cleenwerck I."/>
            <person name="Cnockaert M."/>
            <person name="Borremans W."/>
            <person name="Wieme A.D."/>
            <person name="De Vuyst L."/>
            <person name="Vandamme P."/>
        </authorList>
    </citation>
    <scope>NUCLEOTIDE SEQUENCE [LARGE SCALE GENOMIC DNA]</scope>
    <source>
        <strain evidence="9 10">LMG 1627</strain>
    </source>
</reference>
<keyword evidence="2 6" id="KW-1003">Cell membrane</keyword>
<dbReference type="InterPro" id="IPR015414">
    <property type="entry name" value="TMEM64"/>
</dbReference>
<gene>
    <name evidence="9" type="ORF">GOB81_08560</name>
</gene>
<proteinExistence type="inferred from homology"/>
<accession>A0ABX0K097</accession>
<dbReference type="InterPro" id="IPR032816">
    <property type="entry name" value="VTT_dom"/>
</dbReference>
<organism evidence="9 10">
    <name type="scientific">Acetobacter conturbans</name>
    <dbReference type="NCBI Taxonomy" id="1737472"/>
    <lineage>
        <taxon>Bacteria</taxon>
        <taxon>Pseudomonadati</taxon>
        <taxon>Pseudomonadota</taxon>
        <taxon>Alphaproteobacteria</taxon>
        <taxon>Acetobacterales</taxon>
        <taxon>Acetobacteraceae</taxon>
        <taxon>Acetobacter</taxon>
    </lineage>
</organism>
<keyword evidence="5 6" id="KW-0472">Membrane</keyword>
<dbReference type="Proteomes" id="UP000631653">
    <property type="component" value="Unassembled WGS sequence"/>
</dbReference>
<comment type="similarity">
    <text evidence="6">Belongs to the TVP38/TMEM64 family.</text>
</comment>
<feature type="compositionally biased region" description="Basic and acidic residues" evidence="7">
    <location>
        <begin position="19"/>
        <end position="35"/>
    </location>
</feature>
<keyword evidence="10" id="KW-1185">Reference proteome</keyword>
<dbReference type="Pfam" id="PF09335">
    <property type="entry name" value="VTT_dom"/>
    <property type="match status" value="1"/>
</dbReference>
<dbReference type="PANTHER" id="PTHR12677:SF59">
    <property type="entry name" value="GOLGI APPARATUS MEMBRANE PROTEIN TVP38-RELATED"/>
    <property type="match status" value="1"/>
</dbReference>
<comment type="caution">
    <text evidence="6">Lacks conserved residue(s) required for the propagation of feature annotation.</text>
</comment>
<dbReference type="PANTHER" id="PTHR12677">
    <property type="entry name" value="GOLGI APPARATUS MEMBRANE PROTEIN TVP38-RELATED"/>
    <property type="match status" value="1"/>
</dbReference>
<evidence type="ECO:0000256" key="4">
    <source>
        <dbReference type="ARBA" id="ARBA00022989"/>
    </source>
</evidence>
<feature type="compositionally biased region" description="Low complexity" evidence="7">
    <location>
        <begin position="37"/>
        <end position="53"/>
    </location>
</feature>
<evidence type="ECO:0000256" key="2">
    <source>
        <dbReference type="ARBA" id="ARBA00022475"/>
    </source>
</evidence>
<evidence type="ECO:0000259" key="8">
    <source>
        <dbReference type="Pfam" id="PF09335"/>
    </source>
</evidence>
<evidence type="ECO:0000256" key="5">
    <source>
        <dbReference type="ARBA" id="ARBA00023136"/>
    </source>
</evidence>
<evidence type="ECO:0000313" key="9">
    <source>
        <dbReference type="EMBL" id="NHN88680.1"/>
    </source>
</evidence>
<protein>
    <recommendedName>
        <fullName evidence="6">TVP38/TMEM64 family membrane protein</fullName>
    </recommendedName>
</protein>